<proteinExistence type="predicted"/>
<evidence type="ECO:0000313" key="2">
    <source>
        <dbReference type="Proteomes" id="UP000002043"/>
    </source>
</evidence>
<name>D3SPP0_THEAH</name>
<dbReference type="HOGENOM" id="CLU_3048931_0_0_0"/>
<sequence>MKTKKFSFNRIMPGRRELDKIVFETLGLTEEEQLEVYRAVLELVKNRLLKAKSR</sequence>
<dbReference type="Proteomes" id="UP000002043">
    <property type="component" value="Chromosome"/>
</dbReference>
<keyword evidence="2" id="KW-1185">Reference proteome</keyword>
<protein>
    <submittedName>
        <fullName evidence="1">Uncharacterized protein</fullName>
    </submittedName>
</protein>
<gene>
    <name evidence="1" type="ordered locus">Thal_0493</name>
</gene>
<reference evidence="2" key="1">
    <citation type="journal article" date="2010" name="Stand. Genomic Sci.">
        <title>Complete genome sequence of Thermocrinis albus type strain (HI 11/12T).</title>
        <authorList>
            <person name="Wirth R."/>
            <person name="Sikorski J."/>
            <person name="Brambilla E."/>
            <person name="Misra M."/>
            <person name="Lapidus A."/>
            <person name="Copeland A."/>
            <person name="Nolan M."/>
            <person name="Lucas S."/>
            <person name="Chen F."/>
            <person name="Tice H."/>
            <person name="Cheng J.F."/>
            <person name="Han C."/>
            <person name="Detter J.C."/>
            <person name="Tapia R."/>
            <person name="Bruce D."/>
            <person name="Goodwin L."/>
            <person name="Pitluck S."/>
            <person name="Pati A."/>
            <person name="Anderson I."/>
            <person name="Ivanova N."/>
            <person name="Mavromatis K."/>
            <person name="Mikhailova N."/>
            <person name="Chen A."/>
            <person name="Palaniappan K."/>
            <person name="Bilek Y."/>
            <person name="Hader T."/>
            <person name="Land M."/>
            <person name="Hauser L."/>
            <person name="Chang Y.J."/>
            <person name="Jeffries C.D."/>
            <person name="Tindall B.J."/>
            <person name="Rohde M."/>
            <person name="Goker M."/>
            <person name="Bristow J."/>
            <person name="Eisen J.A."/>
            <person name="Markowitz V."/>
            <person name="Hugenholtz P."/>
            <person name="Kyrpides N.C."/>
            <person name="Klenk H.P."/>
        </authorList>
    </citation>
    <scope>NUCLEOTIDE SEQUENCE [LARGE SCALE GENOMIC DNA]</scope>
    <source>
        <strain evidence="2">DSM 14484 / JCM 11386 / HI 11/12</strain>
    </source>
</reference>
<accession>D3SPP0</accession>
<evidence type="ECO:0000313" key="1">
    <source>
        <dbReference type="EMBL" id="ADC89127.1"/>
    </source>
</evidence>
<dbReference type="AlphaFoldDB" id="D3SPP0"/>
<organism evidence="1 2">
    <name type="scientific">Thermocrinis albus (strain DSM 14484 / JCM 11386 / HI 11/12)</name>
    <dbReference type="NCBI Taxonomy" id="638303"/>
    <lineage>
        <taxon>Bacteria</taxon>
        <taxon>Pseudomonadati</taxon>
        <taxon>Aquificota</taxon>
        <taxon>Aquificia</taxon>
        <taxon>Aquificales</taxon>
        <taxon>Aquificaceae</taxon>
        <taxon>Thermocrinis</taxon>
    </lineage>
</organism>
<dbReference type="KEGG" id="tal:Thal_0493"/>
<dbReference type="RefSeq" id="WP_012991534.1">
    <property type="nucleotide sequence ID" value="NC_013894.1"/>
</dbReference>
<dbReference type="STRING" id="638303.Thal_0493"/>
<dbReference type="EMBL" id="CP001931">
    <property type="protein sequence ID" value="ADC89127.1"/>
    <property type="molecule type" value="Genomic_DNA"/>
</dbReference>